<evidence type="ECO:0008006" key="2">
    <source>
        <dbReference type="Google" id="ProtNLM"/>
    </source>
</evidence>
<name>A0A6C0F8R7_9ZZZZ</name>
<reference evidence="1" key="1">
    <citation type="journal article" date="2020" name="Nature">
        <title>Giant virus diversity and host interactions through global metagenomics.</title>
        <authorList>
            <person name="Schulz F."/>
            <person name="Roux S."/>
            <person name="Paez-Espino D."/>
            <person name="Jungbluth S."/>
            <person name="Walsh D.A."/>
            <person name="Denef V.J."/>
            <person name="McMahon K.D."/>
            <person name="Konstantinidis K.T."/>
            <person name="Eloe-Fadrosh E.A."/>
            <person name="Kyrpides N.C."/>
            <person name="Woyke T."/>
        </authorList>
    </citation>
    <scope>NUCLEOTIDE SEQUENCE</scope>
    <source>
        <strain evidence="1">GVMAG-S-ERX555997-44</strain>
    </source>
</reference>
<organism evidence="1">
    <name type="scientific">viral metagenome</name>
    <dbReference type="NCBI Taxonomy" id="1070528"/>
    <lineage>
        <taxon>unclassified sequences</taxon>
        <taxon>metagenomes</taxon>
        <taxon>organismal metagenomes</taxon>
    </lineage>
</organism>
<sequence length="312" mass="37661">MNYNEKKFLLSKFPQVELCYEKKLHNKVRNIDYYITIPFGKKYFAWFKNYNNKNYLFILEIDKNKNKINSIVPTFGCFKNNLCFGKGTILYGTIFKYKNNNFFNIEDCLYYKNKDLSDFTNLDKLKKTRDLFNNIKQKSYNNNQIIFGLPNMTNKHSEINKIINDTPYKLYAIQHRFLTKNIDIFYNEQITNYNIFANFLIKPMIAPDTYKIIALKNHKLIEHSYLLISSYNKSVFMNKLFRNIKENENLDYIEESDDDEEFENISENKFILKKEYIFRCVLNRKLKLWEPVEIIKDKISNLNDILEIEKNN</sequence>
<accession>A0A6C0F8R7</accession>
<proteinExistence type="predicted"/>
<protein>
    <recommendedName>
        <fullName evidence="2">mRNA capping enzyme adenylation domain-containing protein</fullName>
    </recommendedName>
</protein>
<dbReference type="AlphaFoldDB" id="A0A6C0F8R7"/>
<dbReference type="EMBL" id="MN738797">
    <property type="protein sequence ID" value="QHT37474.1"/>
    <property type="molecule type" value="Genomic_DNA"/>
</dbReference>
<evidence type="ECO:0000313" key="1">
    <source>
        <dbReference type="EMBL" id="QHT37474.1"/>
    </source>
</evidence>